<dbReference type="RefSeq" id="WP_110667387.1">
    <property type="nucleotide sequence ID" value="NZ_PYBW01000027.1"/>
</dbReference>
<reference evidence="4 5" key="1">
    <citation type="submission" date="2018-03" db="EMBL/GenBank/DDBJ databases">
        <title>Bioinformatic expansion and discovery of thiopeptide antibiotics.</title>
        <authorList>
            <person name="Schwalen C.J."/>
            <person name="Hudson G.A."/>
            <person name="Mitchell D.A."/>
        </authorList>
    </citation>
    <scope>NUCLEOTIDE SEQUENCE [LARGE SCALE GENOMIC DNA]</scope>
    <source>
        <strain evidence="4 5">ATCC 21389</strain>
    </source>
</reference>
<accession>A0A2V4P2X0</accession>
<dbReference type="SUPFAM" id="SSF50475">
    <property type="entry name" value="FMN-binding split barrel"/>
    <property type="match status" value="1"/>
</dbReference>
<dbReference type="Pfam" id="PF01613">
    <property type="entry name" value="Flavin_Reduct"/>
    <property type="match status" value="1"/>
</dbReference>
<dbReference type="OrthoDB" id="3677205at2"/>
<dbReference type="Proteomes" id="UP000248039">
    <property type="component" value="Unassembled WGS sequence"/>
</dbReference>
<dbReference type="Gene3D" id="2.30.110.10">
    <property type="entry name" value="Electron Transport, Fmn-binding Protein, Chain A"/>
    <property type="match status" value="1"/>
</dbReference>
<dbReference type="GO" id="GO:0042602">
    <property type="term" value="F:riboflavin reductase (NADPH) activity"/>
    <property type="evidence" value="ECO:0007669"/>
    <property type="project" value="TreeGrafter"/>
</dbReference>
<dbReference type="EMBL" id="PYBW01000027">
    <property type="protein sequence ID" value="PYC83784.1"/>
    <property type="molecule type" value="Genomic_DNA"/>
</dbReference>
<evidence type="ECO:0000313" key="4">
    <source>
        <dbReference type="EMBL" id="PYC83784.1"/>
    </source>
</evidence>
<evidence type="ECO:0000259" key="3">
    <source>
        <dbReference type="SMART" id="SM00903"/>
    </source>
</evidence>
<keyword evidence="5" id="KW-1185">Reference proteome</keyword>
<evidence type="ECO:0000256" key="2">
    <source>
        <dbReference type="ARBA" id="ARBA00023002"/>
    </source>
</evidence>
<dbReference type="AlphaFoldDB" id="A0A2V4P2X0"/>
<gene>
    <name evidence="4" type="ORF">C7C46_08535</name>
</gene>
<dbReference type="InterPro" id="IPR012349">
    <property type="entry name" value="Split_barrel_FMN-bd"/>
</dbReference>
<dbReference type="GO" id="GO:0010181">
    <property type="term" value="F:FMN binding"/>
    <property type="evidence" value="ECO:0007669"/>
    <property type="project" value="InterPro"/>
</dbReference>
<dbReference type="PANTHER" id="PTHR30466:SF11">
    <property type="entry name" value="FLAVIN-DEPENDENT MONOOXYGENASE, REDUCTASE SUBUNIT HSAB"/>
    <property type="match status" value="1"/>
</dbReference>
<feature type="domain" description="Flavin reductase like" evidence="3">
    <location>
        <begin position="12"/>
        <end position="158"/>
    </location>
</feature>
<sequence>MAIGPDLFREVFGSFPTSVSIITALDEEGEPRGFTCNAVCAVSADPALLLICVDKKSQTLPAIAASGTFVVNVLAAAGEDASRVFAGKENDKFAAVDWRPSAVADGAPVLADIALAAAECRVVDAVQGGDHWIFIARVEGAQVFHRAPLMYFKRRYSSWGPQLAAVS</sequence>
<evidence type="ECO:0000256" key="1">
    <source>
        <dbReference type="ARBA" id="ARBA00008898"/>
    </source>
</evidence>
<keyword evidence="2" id="KW-0560">Oxidoreductase</keyword>
<name>A0A2V4P2X0_9ACTN</name>
<dbReference type="PANTHER" id="PTHR30466">
    <property type="entry name" value="FLAVIN REDUCTASE"/>
    <property type="match status" value="1"/>
</dbReference>
<organism evidence="4 5">
    <name type="scientific">Streptomyces tateyamensis</name>
    <dbReference type="NCBI Taxonomy" id="565073"/>
    <lineage>
        <taxon>Bacteria</taxon>
        <taxon>Bacillati</taxon>
        <taxon>Actinomycetota</taxon>
        <taxon>Actinomycetes</taxon>
        <taxon>Kitasatosporales</taxon>
        <taxon>Streptomycetaceae</taxon>
        <taxon>Streptomyces</taxon>
    </lineage>
</organism>
<dbReference type="InterPro" id="IPR002563">
    <property type="entry name" value="Flavin_Rdtase-like_dom"/>
</dbReference>
<comment type="similarity">
    <text evidence="1">Belongs to the non-flavoprotein flavin reductase family.</text>
</comment>
<protein>
    <submittedName>
        <fullName evidence="4">Flavin reductase</fullName>
    </submittedName>
</protein>
<proteinExistence type="inferred from homology"/>
<dbReference type="SMART" id="SM00903">
    <property type="entry name" value="Flavin_Reduct"/>
    <property type="match status" value="1"/>
</dbReference>
<dbReference type="InterPro" id="IPR050268">
    <property type="entry name" value="NADH-dep_flavin_reductase"/>
</dbReference>
<comment type="caution">
    <text evidence="4">The sequence shown here is derived from an EMBL/GenBank/DDBJ whole genome shotgun (WGS) entry which is preliminary data.</text>
</comment>
<evidence type="ECO:0000313" key="5">
    <source>
        <dbReference type="Proteomes" id="UP000248039"/>
    </source>
</evidence>